<organism evidence="1 2">
    <name type="scientific">Ephemerocybe angulata</name>
    <dbReference type="NCBI Taxonomy" id="980116"/>
    <lineage>
        <taxon>Eukaryota</taxon>
        <taxon>Fungi</taxon>
        <taxon>Dikarya</taxon>
        <taxon>Basidiomycota</taxon>
        <taxon>Agaricomycotina</taxon>
        <taxon>Agaricomycetes</taxon>
        <taxon>Agaricomycetidae</taxon>
        <taxon>Agaricales</taxon>
        <taxon>Agaricineae</taxon>
        <taxon>Psathyrellaceae</taxon>
        <taxon>Ephemerocybe</taxon>
    </lineage>
</organism>
<keyword evidence="2" id="KW-1185">Reference proteome</keyword>
<sequence>MSIPVDEALGPTVPREEAPLPSQIGDLILRIDDVTETVPARLTTIYAPIFAKIVKLNDQGPTLSEDGDMDHPPNDRAIVITYCTISEFHCFMKVLCGPKAAPVSLAKEEWISVFKLATMWDAHWIRTEAIHEIAQLGGLGSPLEMALLGKKHNVAYWYIEGLCALSRDGDSTPLDQIGEALGWETAARIASAGLATSEGQRAAAKHTALSVPITTLSCCSPQTSSIEYSVQPWRPPPQNAPEGTETVGAKVVSQVVSARRIAFANWECQSPSYECPTKGNRSYDRDRFLKLDSAAIVQRSQFQNTHIIKRIFADELKNML</sequence>
<accession>A0A8H6MD15</accession>
<comment type="caution">
    <text evidence="1">The sequence shown here is derived from an EMBL/GenBank/DDBJ whole genome shotgun (WGS) entry which is preliminary data.</text>
</comment>
<evidence type="ECO:0000313" key="1">
    <source>
        <dbReference type="EMBL" id="KAF6759572.1"/>
    </source>
</evidence>
<protein>
    <submittedName>
        <fullName evidence="1">Uncharacterized protein</fullName>
    </submittedName>
</protein>
<evidence type="ECO:0000313" key="2">
    <source>
        <dbReference type="Proteomes" id="UP000521943"/>
    </source>
</evidence>
<proteinExistence type="predicted"/>
<gene>
    <name evidence="1" type="ORF">DFP72DRAFT_885473</name>
</gene>
<name>A0A8H6MD15_9AGAR</name>
<reference evidence="1 2" key="1">
    <citation type="submission" date="2020-07" db="EMBL/GenBank/DDBJ databases">
        <title>Comparative genomics of pyrophilous fungi reveals a link between fire events and developmental genes.</title>
        <authorList>
            <consortium name="DOE Joint Genome Institute"/>
            <person name="Steindorff A.S."/>
            <person name="Carver A."/>
            <person name="Calhoun S."/>
            <person name="Stillman K."/>
            <person name="Liu H."/>
            <person name="Lipzen A."/>
            <person name="Pangilinan J."/>
            <person name="Labutti K."/>
            <person name="Bruns T.D."/>
            <person name="Grigoriev I.V."/>
        </authorList>
    </citation>
    <scope>NUCLEOTIDE SEQUENCE [LARGE SCALE GENOMIC DNA]</scope>
    <source>
        <strain evidence="1 2">CBS 144469</strain>
    </source>
</reference>
<dbReference type="EMBL" id="JACGCI010000015">
    <property type="protein sequence ID" value="KAF6759572.1"/>
    <property type="molecule type" value="Genomic_DNA"/>
</dbReference>
<dbReference type="OrthoDB" id="2992298at2759"/>
<dbReference type="AlphaFoldDB" id="A0A8H6MD15"/>
<dbReference type="Proteomes" id="UP000521943">
    <property type="component" value="Unassembled WGS sequence"/>
</dbReference>